<proteinExistence type="inferred from homology"/>
<evidence type="ECO:0000256" key="5">
    <source>
        <dbReference type="ARBA" id="ARBA00023163"/>
    </source>
</evidence>
<dbReference type="Pfam" id="PF04542">
    <property type="entry name" value="Sigma70_r2"/>
    <property type="match status" value="1"/>
</dbReference>
<evidence type="ECO:0000259" key="6">
    <source>
        <dbReference type="Pfam" id="PF04542"/>
    </source>
</evidence>
<dbReference type="Gene3D" id="1.10.10.10">
    <property type="entry name" value="Winged helix-like DNA-binding domain superfamily/Winged helix DNA-binding domain"/>
    <property type="match status" value="1"/>
</dbReference>
<gene>
    <name evidence="8" type="ORF">H8S09_09680</name>
</gene>
<dbReference type="SUPFAM" id="SSF88946">
    <property type="entry name" value="Sigma2 domain of RNA polymerase sigma factors"/>
    <property type="match status" value="1"/>
</dbReference>
<dbReference type="InterPro" id="IPR013324">
    <property type="entry name" value="RNA_pol_sigma_r3/r4-like"/>
</dbReference>
<dbReference type="InterPro" id="IPR007627">
    <property type="entry name" value="RNA_pol_sigma70_r2"/>
</dbReference>
<evidence type="ECO:0000256" key="2">
    <source>
        <dbReference type="ARBA" id="ARBA00023015"/>
    </source>
</evidence>
<accession>A0A8I0DSK2</accession>
<dbReference type="InterPro" id="IPR039425">
    <property type="entry name" value="RNA_pol_sigma-70-like"/>
</dbReference>
<dbReference type="Pfam" id="PF04545">
    <property type="entry name" value="Sigma70_r4"/>
    <property type="match status" value="1"/>
</dbReference>
<sequence>MTDREFGKYMSAIAQGDRESLRAVYDEYLKLIFAVVYDTIRQREEAEDVTSEFFIKLYRIADSYKKGTGHKRWLVTIAKNMAIDRIRKIDREMLVDEMPERNEGKTMESQIVENLTLKQAVATLKPEEQEILDLKVVGGFTFKEIADMKGRPIGTITWIYNQAIQKLRRCRL</sequence>
<dbReference type="Gene3D" id="1.10.1740.10">
    <property type="match status" value="1"/>
</dbReference>
<dbReference type="InterPro" id="IPR036388">
    <property type="entry name" value="WH-like_DNA-bd_sf"/>
</dbReference>
<dbReference type="GO" id="GO:0003677">
    <property type="term" value="F:DNA binding"/>
    <property type="evidence" value="ECO:0007669"/>
    <property type="project" value="UniProtKB-KW"/>
</dbReference>
<name>A0A8I0DSK2_9FIRM</name>
<dbReference type="SUPFAM" id="SSF88659">
    <property type="entry name" value="Sigma3 and sigma4 domains of RNA polymerase sigma factors"/>
    <property type="match status" value="1"/>
</dbReference>
<feature type="domain" description="RNA polymerase sigma-70 region 4" evidence="7">
    <location>
        <begin position="120"/>
        <end position="168"/>
    </location>
</feature>
<dbReference type="GO" id="GO:0016987">
    <property type="term" value="F:sigma factor activity"/>
    <property type="evidence" value="ECO:0007669"/>
    <property type="project" value="UniProtKB-KW"/>
</dbReference>
<evidence type="ECO:0000313" key="9">
    <source>
        <dbReference type="Proteomes" id="UP000615234"/>
    </source>
</evidence>
<comment type="caution">
    <text evidence="8">The sequence shown here is derived from an EMBL/GenBank/DDBJ whole genome shotgun (WGS) entry which is preliminary data.</text>
</comment>
<dbReference type="InterPro" id="IPR013325">
    <property type="entry name" value="RNA_pol_sigma_r2"/>
</dbReference>
<reference evidence="8 9" key="1">
    <citation type="submission" date="2020-08" db="EMBL/GenBank/DDBJ databases">
        <title>Genome public.</title>
        <authorList>
            <person name="Liu C."/>
            <person name="Sun Q."/>
        </authorList>
    </citation>
    <scope>NUCLEOTIDE SEQUENCE [LARGE SCALE GENOMIC DNA]</scope>
    <source>
        <strain evidence="8 9">NSJ-10</strain>
    </source>
</reference>
<dbReference type="InterPro" id="IPR014284">
    <property type="entry name" value="RNA_pol_sigma-70_dom"/>
</dbReference>
<keyword evidence="2" id="KW-0805">Transcription regulation</keyword>
<dbReference type="PANTHER" id="PTHR43133:SF51">
    <property type="entry name" value="RNA POLYMERASE SIGMA FACTOR"/>
    <property type="match status" value="1"/>
</dbReference>
<keyword evidence="9" id="KW-1185">Reference proteome</keyword>
<dbReference type="InterPro" id="IPR007630">
    <property type="entry name" value="RNA_pol_sigma70_r4"/>
</dbReference>
<evidence type="ECO:0000256" key="4">
    <source>
        <dbReference type="ARBA" id="ARBA00023125"/>
    </source>
</evidence>
<dbReference type="Proteomes" id="UP000615234">
    <property type="component" value="Unassembled WGS sequence"/>
</dbReference>
<dbReference type="PANTHER" id="PTHR43133">
    <property type="entry name" value="RNA POLYMERASE ECF-TYPE SIGMA FACTO"/>
    <property type="match status" value="1"/>
</dbReference>
<evidence type="ECO:0000259" key="7">
    <source>
        <dbReference type="Pfam" id="PF04545"/>
    </source>
</evidence>
<protein>
    <submittedName>
        <fullName evidence="8">Sigma-70 family RNA polymerase sigma factor</fullName>
    </submittedName>
</protein>
<keyword evidence="3" id="KW-0731">Sigma factor</keyword>
<keyword evidence="4" id="KW-0238">DNA-binding</keyword>
<comment type="similarity">
    <text evidence="1">Belongs to the sigma-70 factor family. ECF subfamily.</text>
</comment>
<dbReference type="EMBL" id="JACOOX010000005">
    <property type="protein sequence ID" value="MBC5663158.1"/>
    <property type="molecule type" value="Genomic_DNA"/>
</dbReference>
<dbReference type="GO" id="GO:0006352">
    <property type="term" value="P:DNA-templated transcription initiation"/>
    <property type="evidence" value="ECO:0007669"/>
    <property type="project" value="InterPro"/>
</dbReference>
<keyword evidence="5" id="KW-0804">Transcription</keyword>
<evidence type="ECO:0000256" key="1">
    <source>
        <dbReference type="ARBA" id="ARBA00010641"/>
    </source>
</evidence>
<evidence type="ECO:0000256" key="3">
    <source>
        <dbReference type="ARBA" id="ARBA00023082"/>
    </source>
</evidence>
<dbReference type="RefSeq" id="WP_117808709.1">
    <property type="nucleotide sequence ID" value="NZ_JACOOX010000005.1"/>
</dbReference>
<dbReference type="NCBIfam" id="TIGR02937">
    <property type="entry name" value="sigma70-ECF"/>
    <property type="match status" value="1"/>
</dbReference>
<feature type="domain" description="RNA polymerase sigma-70 region 2" evidence="6">
    <location>
        <begin position="25"/>
        <end position="91"/>
    </location>
</feature>
<organism evidence="8 9">
    <name type="scientific">Coprococcus hominis</name>
    <name type="common">ex Liu et al. 2022</name>
    <dbReference type="NCBI Taxonomy" id="2763039"/>
    <lineage>
        <taxon>Bacteria</taxon>
        <taxon>Bacillati</taxon>
        <taxon>Bacillota</taxon>
        <taxon>Clostridia</taxon>
        <taxon>Lachnospirales</taxon>
        <taxon>Lachnospiraceae</taxon>
        <taxon>Coprococcus</taxon>
    </lineage>
</organism>
<dbReference type="AlphaFoldDB" id="A0A8I0DSK2"/>
<evidence type="ECO:0000313" key="8">
    <source>
        <dbReference type="EMBL" id="MBC5663158.1"/>
    </source>
</evidence>